<evidence type="ECO:0000256" key="1">
    <source>
        <dbReference type="SAM" id="MobiDB-lite"/>
    </source>
</evidence>
<dbReference type="PANTHER" id="PTHR28058">
    <property type="entry name" value="37S RIBOSOMAL PROTEIN MRP51, MITOCHONDRIAL"/>
    <property type="match status" value="1"/>
</dbReference>
<feature type="region of interest" description="Disordered" evidence="1">
    <location>
        <begin position="460"/>
        <end position="492"/>
    </location>
</feature>
<feature type="region of interest" description="Disordered" evidence="1">
    <location>
        <begin position="195"/>
        <end position="214"/>
    </location>
</feature>
<feature type="compositionally biased region" description="Polar residues" evidence="1">
    <location>
        <begin position="251"/>
        <end position="264"/>
    </location>
</feature>
<dbReference type="EMBL" id="JAWWNJ010000017">
    <property type="protein sequence ID" value="KAK7038217.1"/>
    <property type="molecule type" value="Genomic_DNA"/>
</dbReference>
<accession>A0AAW0CF47</accession>
<protein>
    <submittedName>
        <fullName evidence="2">Uncharacterized protein</fullName>
    </submittedName>
</protein>
<dbReference type="PANTHER" id="PTHR28058:SF1">
    <property type="entry name" value="SMALL RIBOSOMAL SUBUNIT PROTEIN BS1M"/>
    <property type="match status" value="1"/>
</dbReference>
<gene>
    <name evidence="2" type="ORF">R3P38DRAFT_2905049</name>
</gene>
<feature type="compositionally biased region" description="Basic and acidic residues" evidence="1">
    <location>
        <begin position="526"/>
        <end position="538"/>
    </location>
</feature>
<keyword evidence="3" id="KW-1185">Reference proteome</keyword>
<reference evidence="2 3" key="1">
    <citation type="journal article" date="2024" name="J Genomics">
        <title>Draft genome sequencing and assembly of Favolaschia claudopus CIRM-BRFM 2984 isolated from oak limbs.</title>
        <authorList>
            <person name="Navarro D."/>
            <person name="Drula E."/>
            <person name="Chaduli D."/>
            <person name="Cazenave R."/>
            <person name="Ahrendt S."/>
            <person name="Wang J."/>
            <person name="Lipzen A."/>
            <person name="Daum C."/>
            <person name="Barry K."/>
            <person name="Grigoriev I.V."/>
            <person name="Favel A."/>
            <person name="Rosso M.N."/>
            <person name="Martin F."/>
        </authorList>
    </citation>
    <scope>NUCLEOTIDE SEQUENCE [LARGE SCALE GENOMIC DNA]</scope>
    <source>
        <strain evidence="2 3">CIRM-BRFM 2984</strain>
    </source>
</reference>
<evidence type="ECO:0000313" key="2">
    <source>
        <dbReference type="EMBL" id="KAK7038217.1"/>
    </source>
</evidence>
<evidence type="ECO:0000313" key="3">
    <source>
        <dbReference type="Proteomes" id="UP001362999"/>
    </source>
</evidence>
<feature type="region of interest" description="Disordered" evidence="1">
    <location>
        <begin position="246"/>
        <end position="270"/>
    </location>
</feature>
<dbReference type="AlphaFoldDB" id="A0AAW0CF47"/>
<dbReference type="Proteomes" id="UP001362999">
    <property type="component" value="Unassembled WGS sequence"/>
</dbReference>
<organism evidence="2 3">
    <name type="scientific">Favolaschia claudopus</name>
    <dbReference type="NCBI Taxonomy" id="2862362"/>
    <lineage>
        <taxon>Eukaryota</taxon>
        <taxon>Fungi</taxon>
        <taxon>Dikarya</taxon>
        <taxon>Basidiomycota</taxon>
        <taxon>Agaricomycotina</taxon>
        <taxon>Agaricomycetes</taxon>
        <taxon>Agaricomycetidae</taxon>
        <taxon>Agaricales</taxon>
        <taxon>Marasmiineae</taxon>
        <taxon>Mycenaceae</taxon>
        <taxon>Favolaschia</taxon>
    </lineage>
</organism>
<comment type="caution">
    <text evidence="2">The sequence shown here is derived from an EMBL/GenBank/DDBJ whole genome shotgun (WGS) entry which is preliminary data.</text>
</comment>
<dbReference type="InterPro" id="IPR016712">
    <property type="entry name" value="Rbsml_bS1m-like"/>
</dbReference>
<feature type="region of interest" description="Disordered" evidence="1">
    <location>
        <begin position="525"/>
        <end position="544"/>
    </location>
</feature>
<sequence length="544" mass="60482">MLAAAAANASSHASTSALTTGVKAAVEASPASPFAQLLRSSRFATYDPLIRKTYYSPKQFVERGYWGLKRPIAQRKKNSFITIKEWETRQHYVEWDNAEDQIRFLRRIEELNVQPGAQDKSRWLKQLGPAKSSWLMDSEFAPRDWNSPAFSDADEDAVAPPVAQPPSEINMESLGKQGPGQYGVNMTRKVTAIPDLSGQGGMPQYTKSPSAVRPNVASMSPAAFKRYLEKLRRLRPAFKEYLDRVGEQQKQENAQRTVRLSQNPSKREHKVAGQTLLQVAQVRDTPFHRLFLAKHTESEYQSTTRIQPQPHRNGALMYSYPPMVNSLFFGRSKPGIILSRHTAGRFDTDKRQVITAFAGVAAVMDEKFADGHLPLMDPGMVADNWPHAVTAMRPVTRSPLGVVSVPRVVGHDPQEGLTGVKITLQVTTKPGFDDPNRTNPHWPGSRQYVNHIALDAPRASASATASSLEAQIPPTQPMSSLRGPMQRSPLQPASTMYPYQLQTERDQKQNNDTLGVLQNLLNEQGKALKDKGKEKDGTVPDSDL</sequence>
<proteinExistence type="predicted"/>
<name>A0AAW0CF47_9AGAR</name>